<dbReference type="InterPro" id="IPR003675">
    <property type="entry name" value="Rce1/LyrA-like_dom"/>
</dbReference>
<keyword evidence="1" id="KW-0812">Transmembrane</keyword>
<dbReference type="STRING" id="195.ATE51_03930"/>
<evidence type="ECO:0000313" key="4">
    <source>
        <dbReference type="EMBL" id="EAK4358747.1"/>
    </source>
</evidence>
<evidence type="ECO:0000313" key="6">
    <source>
        <dbReference type="Proteomes" id="UP000365807"/>
    </source>
</evidence>
<dbReference type="EMBL" id="AACGFG010000011">
    <property type="protein sequence ID" value="EAK4358747.1"/>
    <property type="molecule type" value="Genomic_DNA"/>
</dbReference>
<dbReference type="Proteomes" id="UP000361993">
    <property type="component" value="Unassembled WGS sequence"/>
</dbReference>
<dbReference type="EMBL" id="AACDUL010000002">
    <property type="protein sequence ID" value="EAK1508908.1"/>
    <property type="molecule type" value="Genomic_DNA"/>
</dbReference>
<feature type="transmembrane region" description="Helical" evidence="1">
    <location>
        <begin position="64"/>
        <end position="83"/>
    </location>
</feature>
<name>A0A381CJB5_CAMCO</name>
<proteinExistence type="predicted"/>
<feature type="transmembrane region" description="Helical" evidence="1">
    <location>
        <begin position="245"/>
        <end position="265"/>
    </location>
</feature>
<feature type="domain" description="CAAX prenyl protease 2/Lysostaphin resistance protein A-like" evidence="2">
    <location>
        <begin position="167"/>
        <end position="257"/>
    </location>
</feature>
<evidence type="ECO:0000313" key="5">
    <source>
        <dbReference type="Proteomes" id="UP000361993"/>
    </source>
</evidence>
<dbReference type="Proteomes" id="UP000365807">
    <property type="component" value="Unassembled WGS sequence"/>
</dbReference>
<sequence>MILTFILLALALALLSFKKIKLSFVVLVISGFLAYYHNIIEISFIVFVGVFFLLSLYYKNNKNVFLELLIVAFCLLLFLHFIPGVNNVKILDKVHASEHSSAFTLYFSFDKPLGVFLLFLLMPSLFENLNRIKPKLFQAALLFASPFLLLSIPWYLGVIKMEIGFPSWIVYFLFSNLFLVALVEEAFFRGYLQQRLQGLIGGVGALLVASLAFGVAHYKAGILMIIFASLAGLIYGMAWRYSKSLWLSVFFHYGLNLTHLFFFTYPSYVK</sequence>
<evidence type="ECO:0000313" key="3">
    <source>
        <dbReference type="EMBL" id="EAK1508908.1"/>
    </source>
</evidence>
<reference evidence="3 5" key="1">
    <citation type="submission" date="2018-05" db="EMBL/GenBank/DDBJ databases">
        <authorList>
            <consortium name="GenomeTrakr network: Whole genome sequencing for foodborne pathogen traceback"/>
        </authorList>
    </citation>
    <scope>NUCLEOTIDE SEQUENCE [LARGE SCALE GENOMIC DNA]</scope>
    <source>
        <strain evidence="3 5">NC_C6016</strain>
    </source>
</reference>
<keyword evidence="1" id="KW-0472">Membrane</keyword>
<feature type="transmembrane region" description="Helical" evidence="1">
    <location>
        <begin position="199"/>
        <end position="216"/>
    </location>
</feature>
<feature type="transmembrane region" description="Helical" evidence="1">
    <location>
        <begin position="136"/>
        <end position="156"/>
    </location>
</feature>
<dbReference type="GO" id="GO:0004175">
    <property type="term" value="F:endopeptidase activity"/>
    <property type="evidence" value="ECO:0007669"/>
    <property type="project" value="UniProtKB-ARBA"/>
</dbReference>
<protein>
    <submittedName>
        <fullName evidence="4">CPBP family intramembrane metalloprotease</fullName>
    </submittedName>
</protein>
<dbReference type="GO" id="GO:0008237">
    <property type="term" value="F:metallopeptidase activity"/>
    <property type="evidence" value="ECO:0007669"/>
    <property type="project" value="UniProtKB-KW"/>
</dbReference>
<dbReference type="Pfam" id="PF02517">
    <property type="entry name" value="Rce1-like"/>
    <property type="match status" value="1"/>
</dbReference>
<evidence type="ECO:0000256" key="1">
    <source>
        <dbReference type="SAM" id="Phobius"/>
    </source>
</evidence>
<keyword evidence="4" id="KW-0645">Protease</keyword>
<organism evidence="4 6">
    <name type="scientific">Campylobacter coli</name>
    <dbReference type="NCBI Taxonomy" id="195"/>
    <lineage>
        <taxon>Bacteria</taxon>
        <taxon>Pseudomonadati</taxon>
        <taxon>Campylobacterota</taxon>
        <taxon>Epsilonproteobacteria</taxon>
        <taxon>Campylobacterales</taxon>
        <taxon>Campylobacteraceae</taxon>
        <taxon>Campylobacter</taxon>
    </lineage>
</organism>
<comment type="caution">
    <text evidence="4">The sequence shown here is derived from an EMBL/GenBank/DDBJ whole genome shotgun (WGS) entry which is preliminary data.</text>
</comment>
<accession>A0A381CJB5</accession>
<keyword evidence="4" id="KW-0378">Hydrolase</keyword>
<feature type="transmembrane region" description="Helical" evidence="1">
    <location>
        <begin position="222"/>
        <end position="238"/>
    </location>
</feature>
<dbReference type="GO" id="GO:0080120">
    <property type="term" value="P:CAAX-box protein maturation"/>
    <property type="evidence" value="ECO:0007669"/>
    <property type="project" value="UniProtKB-ARBA"/>
</dbReference>
<dbReference type="OrthoDB" id="5322702at2"/>
<feature type="transmembrane region" description="Helical" evidence="1">
    <location>
        <begin position="34"/>
        <end position="57"/>
    </location>
</feature>
<dbReference type="AlphaFoldDB" id="A0A381CJB5"/>
<dbReference type="GO" id="GO:0006508">
    <property type="term" value="P:proteolysis"/>
    <property type="evidence" value="ECO:0007669"/>
    <property type="project" value="UniProtKB-KW"/>
</dbReference>
<keyword evidence="4" id="KW-0482">Metalloprotease</keyword>
<gene>
    <name evidence="4" type="ORF">C6T04_07485</name>
    <name evidence="3" type="ORF">CJD00_01245</name>
</gene>
<feature type="transmembrane region" description="Helical" evidence="1">
    <location>
        <begin position="168"/>
        <end position="187"/>
    </location>
</feature>
<reference evidence="4 6" key="2">
    <citation type="submission" date="2018-06" db="EMBL/GenBank/DDBJ databases">
        <authorList>
            <consortium name="NARMS: The National Antimicrobial Resistance Monitoring System"/>
        </authorList>
    </citation>
    <scope>NUCLEOTIDE SEQUENCE [LARGE SCALE GENOMIC DNA]</scope>
    <source>
        <strain evidence="4 6">FSIS11807978</strain>
    </source>
</reference>
<keyword evidence="1" id="KW-1133">Transmembrane helix</keyword>
<evidence type="ECO:0000259" key="2">
    <source>
        <dbReference type="Pfam" id="PF02517"/>
    </source>
</evidence>
<feature type="transmembrane region" description="Helical" evidence="1">
    <location>
        <begin position="103"/>
        <end position="124"/>
    </location>
</feature>
<dbReference type="RefSeq" id="WP_002800290.1">
    <property type="nucleotide sequence ID" value="NZ_AP028350.1"/>
</dbReference>